<dbReference type="EMBL" id="JAWDJX010000029">
    <property type="protein sequence ID" value="KAK3050892.1"/>
    <property type="molecule type" value="Genomic_DNA"/>
</dbReference>
<dbReference type="Pfam" id="PF12813">
    <property type="entry name" value="XPG_I_2"/>
    <property type="match status" value="1"/>
</dbReference>
<dbReference type="Proteomes" id="UP001271007">
    <property type="component" value="Unassembled WGS sequence"/>
</dbReference>
<gene>
    <name evidence="3" type="ORF">LTR09_007970</name>
</gene>
<comment type="similarity">
    <text evidence="1">Belongs to the asteroid family.</text>
</comment>
<dbReference type="InterPro" id="IPR026832">
    <property type="entry name" value="Asteroid"/>
</dbReference>
<dbReference type="PANTHER" id="PTHR15665:SF1">
    <property type="entry name" value="PROTEIN ASTEROID HOMOLOG 1"/>
    <property type="match status" value="1"/>
</dbReference>
<dbReference type="SUPFAM" id="SSF88723">
    <property type="entry name" value="PIN domain-like"/>
    <property type="match status" value="1"/>
</dbReference>
<dbReference type="InterPro" id="IPR039436">
    <property type="entry name" value="Asteroid_dom"/>
</dbReference>
<proteinExistence type="inferred from homology"/>
<feature type="domain" description="Asteroid" evidence="2">
    <location>
        <begin position="129"/>
        <end position="379"/>
    </location>
</feature>
<dbReference type="Gene3D" id="3.40.50.1010">
    <property type="entry name" value="5'-nuclease"/>
    <property type="match status" value="1"/>
</dbReference>
<sequence length="514" mass="58659">MGIKGLAIQLHQYCKTTIWPYIADPESRVPAIIDGPSLAHRLYTLRKGKNGTTDSIIFTNADCRAIGKNVIDWLDELQTFNFEIEGIYFDGALPRYKRETRHQRMQIYINNMINIQKNHNRTTRARPPPPFLVFLVVEALFASKYADKTWLVNGEADPYCAAAAQKAALASPENGGIIFTDDSDLLVFNFQAPVRIAMLNAMDDYTDTSDSGLHLHEFNSMAIHEREPDLLGCAYQIEKHSCMLPEARQRCKAGQFEPEEYEAFRDLYDISRWSEELQQLRISRREGQVVLQLDSRVSEPIHQVRDLLKSSARAHGSTDAIEELEMYLPFLLDDPSRSTAWKIGADYREVAQLLILLASPSAALLEYKRSGVRVVSNRIEKASVKTINDKLQHLAQQLQSITAYADGQITSRAQRMFIMEMTVAEMDRLGIPLPRHSDTGTVIDLESPNTWKLVHLWAQFEAQYYSCRILQQVWKWWTSEGPANYDVVLPDDLYTFLNGLASLIDFFDRDATEP</sequence>
<comment type="caution">
    <text evidence="3">The sequence shown here is derived from an EMBL/GenBank/DDBJ whole genome shotgun (WGS) entry which is preliminary data.</text>
</comment>
<name>A0AAJ0G6L3_9PEZI</name>
<evidence type="ECO:0000313" key="4">
    <source>
        <dbReference type="Proteomes" id="UP001271007"/>
    </source>
</evidence>
<evidence type="ECO:0000313" key="3">
    <source>
        <dbReference type="EMBL" id="KAK3050892.1"/>
    </source>
</evidence>
<keyword evidence="4" id="KW-1185">Reference proteome</keyword>
<reference evidence="3" key="1">
    <citation type="submission" date="2023-04" db="EMBL/GenBank/DDBJ databases">
        <title>Black Yeasts Isolated from many extreme environments.</title>
        <authorList>
            <person name="Coleine C."/>
            <person name="Stajich J.E."/>
            <person name="Selbmann L."/>
        </authorList>
    </citation>
    <scope>NUCLEOTIDE SEQUENCE</scope>
    <source>
        <strain evidence="3">CCFEE 5312</strain>
    </source>
</reference>
<protein>
    <recommendedName>
        <fullName evidence="2">Asteroid domain-containing protein</fullName>
    </recommendedName>
</protein>
<organism evidence="3 4">
    <name type="scientific">Extremus antarcticus</name>
    <dbReference type="NCBI Taxonomy" id="702011"/>
    <lineage>
        <taxon>Eukaryota</taxon>
        <taxon>Fungi</taxon>
        <taxon>Dikarya</taxon>
        <taxon>Ascomycota</taxon>
        <taxon>Pezizomycotina</taxon>
        <taxon>Dothideomycetes</taxon>
        <taxon>Dothideomycetidae</taxon>
        <taxon>Mycosphaerellales</taxon>
        <taxon>Extremaceae</taxon>
        <taxon>Extremus</taxon>
    </lineage>
</organism>
<accession>A0AAJ0G6L3</accession>
<dbReference type="InterPro" id="IPR029060">
    <property type="entry name" value="PIN-like_dom_sf"/>
</dbReference>
<dbReference type="AlphaFoldDB" id="A0AAJ0G6L3"/>
<evidence type="ECO:0000259" key="2">
    <source>
        <dbReference type="Pfam" id="PF12813"/>
    </source>
</evidence>
<evidence type="ECO:0000256" key="1">
    <source>
        <dbReference type="ARBA" id="ARBA00007398"/>
    </source>
</evidence>
<dbReference type="PANTHER" id="PTHR15665">
    <property type="entry name" value="ASTEROID PROTEIN"/>
    <property type="match status" value="1"/>
</dbReference>